<dbReference type="GeneID" id="109133111"/>
<dbReference type="PANTHER" id="PTHR33223">
    <property type="entry name" value="CCHC-TYPE DOMAIN-CONTAINING PROTEIN"/>
    <property type="match status" value="1"/>
</dbReference>
<feature type="domain" description="Retrotransposon gag" evidence="1">
    <location>
        <begin position="33"/>
        <end position="120"/>
    </location>
</feature>
<dbReference type="RefSeq" id="XP_019101560.1">
    <property type="nucleotide sequence ID" value="XM_019246015.1"/>
</dbReference>
<dbReference type="PANTHER" id="PTHR33223:SF6">
    <property type="entry name" value="CCHC-TYPE DOMAIN-CONTAINING PROTEIN"/>
    <property type="match status" value="1"/>
</dbReference>
<accession>A0ABM1RRC2</accession>
<evidence type="ECO:0000313" key="3">
    <source>
        <dbReference type="RefSeq" id="XP_019101560.1"/>
    </source>
</evidence>
<dbReference type="InterPro" id="IPR005162">
    <property type="entry name" value="Retrotrans_gag_dom"/>
</dbReference>
<organism evidence="2 3">
    <name type="scientific">Camelina sativa</name>
    <name type="common">False flax</name>
    <name type="synonym">Myagrum sativum</name>
    <dbReference type="NCBI Taxonomy" id="90675"/>
    <lineage>
        <taxon>Eukaryota</taxon>
        <taxon>Viridiplantae</taxon>
        <taxon>Streptophyta</taxon>
        <taxon>Embryophyta</taxon>
        <taxon>Tracheophyta</taxon>
        <taxon>Spermatophyta</taxon>
        <taxon>Magnoliopsida</taxon>
        <taxon>eudicotyledons</taxon>
        <taxon>Gunneridae</taxon>
        <taxon>Pentapetalae</taxon>
        <taxon>rosids</taxon>
        <taxon>malvids</taxon>
        <taxon>Brassicales</taxon>
        <taxon>Brassicaceae</taxon>
        <taxon>Camelineae</taxon>
        <taxon>Camelina</taxon>
    </lineage>
</organism>
<keyword evidence="2" id="KW-1185">Reference proteome</keyword>
<evidence type="ECO:0000259" key="1">
    <source>
        <dbReference type="Pfam" id="PF03732"/>
    </source>
</evidence>
<reference evidence="2" key="1">
    <citation type="journal article" date="2014" name="Nat. Commun.">
        <title>The emerging biofuel crop Camelina sativa retains a highly undifferentiated hexaploid genome structure.</title>
        <authorList>
            <person name="Kagale S."/>
            <person name="Koh C."/>
            <person name="Nixon J."/>
            <person name="Bollina V."/>
            <person name="Clarke W.E."/>
            <person name="Tuteja R."/>
            <person name="Spillane C."/>
            <person name="Robinson S.J."/>
            <person name="Links M.G."/>
            <person name="Clarke C."/>
            <person name="Higgins E.E."/>
            <person name="Huebert T."/>
            <person name="Sharpe A.G."/>
            <person name="Parkin I.A."/>
        </authorList>
    </citation>
    <scope>NUCLEOTIDE SEQUENCE [LARGE SCALE GENOMIC DNA]</scope>
    <source>
        <strain evidence="2">cv. DH55</strain>
    </source>
</reference>
<name>A0ABM1RRC2_CAMSA</name>
<gene>
    <name evidence="3" type="primary">LOC109133111</name>
</gene>
<sequence>MAVFEGVGIYGWIALVERFFRMGGYNDAEKLVLASGSLQGEALSWYNLEINKRQFESWVQFKSGLMLKFGSKIRGPSISLFRIKQTGTIEEYIQRFEDLSSQVSGLDEQKLEGIFLNGLTREMQELVHMQKPRNLPEMMAVARDMESCIKRKVVKEELMLASKENKEIYGSDSAVTMLNESSQEAGSHKTGSILDSVQKIEDYSSQVNGLDDQELEGTLLNGLTQGIMKGNGDNMVKKIELPIFHGLYPCSWITQVERLIRFDRHTDIEKIQLVTQKLKGDALSWFKNVSFKNWKDFKSKLYVRFGNLAPVTLQPLSALKHEPSLATKSLAETDLHQEQEPHEENAADWASDGVLQSQKVENSVLEVHRDASLNQYQSQPELVSDALHSEPGKVSSVLENKEKMDKQFIHKIIKMVGVNGNVERLQEERNIMKTCSPLIHASGSVKLRIDTSAIHQEVIFVFNNQEALVQEVIMQNEKSDYEELIPTIEFSQAKKNNVYRKNALILKEKSNDIQEHNVDMESSLRILGKVAAKRQQQICSKSWKFKYKDTLETSKHNPTSAQFWEEDTAKLWISTYGTLQSHSHHVQRRFSFKLCTLYYFSVWHCWRIKTLSQLGIGKQKDAVTFWWWLLKNIRELQVLIATEWMQICDNAYKGDTYALSYVTLTSDNFYGDENSIVDDVTRKVECHFKNKQRKMGRYQHSLKVLLRQWEVTMDFQWWLAWLFCWKNKAENSQSNSWILEMEQASYKVTGNRVQKRGSTQFLCSVIQHRIWHRWNSKQLHTVLTSGRDLIGNAITQDTWSAATVYKRGYYSVWHRWRKKKLQKISFQL</sequence>
<protein>
    <submittedName>
        <fullName evidence="3">Uncharacterized protein LOC109133111</fullName>
    </submittedName>
</protein>
<evidence type="ECO:0000313" key="2">
    <source>
        <dbReference type="Proteomes" id="UP000694864"/>
    </source>
</evidence>
<proteinExistence type="predicted"/>
<dbReference type="Proteomes" id="UP000694864">
    <property type="component" value="Chromosome 5"/>
</dbReference>
<dbReference type="Pfam" id="PF03732">
    <property type="entry name" value="Retrotrans_gag"/>
    <property type="match status" value="1"/>
</dbReference>
<reference evidence="3" key="2">
    <citation type="submission" date="2025-08" db="UniProtKB">
        <authorList>
            <consortium name="RefSeq"/>
        </authorList>
    </citation>
    <scope>IDENTIFICATION</scope>
    <source>
        <tissue evidence="3">Leaf</tissue>
    </source>
</reference>